<organism evidence="2">
    <name type="scientific">Singulisphaera sp. Ch08</name>
    <dbReference type="NCBI Taxonomy" id="3120278"/>
    <lineage>
        <taxon>Bacteria</taxon>
        <taxon>Pseudomonadati</taxon>
        <taxon>Planctomycetota</taxon>
        <taxon>Planctomycetia</taxon>
        <taxon>Isosphaerales</taxon>
        <taxon>Isosphaeraceae</taxon>
        <taxon>Singulisphaera</taxon>
    </lineage>
</organism>
<gene>
    <name evidence="2" type="ORF">V5E97_05620</name>
</gene>
<evidence type="ECO:0000256" key="1">
    <source>
        <dbReference type="SAM" id="MobiDB-lite"/>
    </source>
</evidence>
<evidence type="ECO:0000313" key="2">
    <source>
        <dbReference type="EMBL" id="XBH05497.1"/>
    </source>
</evidence>
<name>A0AAU7CJ08_9BACT</name>
<reference evidence="2" key="1">
    <citation type="submission" date="2024-05" db="EMBL/GenBank/DDBJ databases">
        <title>Planctomycetes of the genus Singulisphaera possess chitinolytic capabilities.</title>
        <authorList>
            <person name="Ivanova A."/>
        </authorList>
    </citation>
    <scope>NUCLEOTIDE SEQUENCE</scope>
    <source>
        <strain evidence="2">Ch08T</strain>
    </source>
</reference>
<accession>A0AAU7CJ08</accession>
<protein>
    <submittedName>
        <fullName evidence="2">Uncharacterized protein</fullName>
    </submittedName>
</protein>
<dbReference type="AlphaFoldDB" id="A0AAU7CJ08"/>
<dbReference type="RefSeq" id="WP_406698319.1">
    <property type="nucleotide sequence ID" value="NZ_CP155447.1"/>
</dbReference>
<dbReference type="EMBL" id="CP155447">
    <property type="protein sequence ID" value="XBH05497.1"/>
    <property type="molecule type" value="Genomic_DNA"/>
</dbReference>
<proteinExistence type="predicted"/>
<feature type="region of interest" description="Disordered" evidence="1">
    <location>
        <begin position="42"/>
        <end position="62"/>
    </location>
</feature>
<sequence length="110" mass="11695">MERDDKAVALKSAAYDPVTKRVTLATRAPLSLRNPMQLRVNAGGMRDTLGRPIDGDRDGQPGGDAVALLNKGRITLASVGRSPNHLLLAQAVDHILGTGGDSLKSSRRKK</sequence>